<feature type="transmembrane region" description="Helical" evidence="2">
    <location>
        <begin position="130"/>
        <end position="150"/>
    </location>
</feature>
<feature type="transmembrane region" description="Helical" evidence="2">
    <location>
        <begin position="162"/>
        <end position="188"/>
    </location>
</feature>
<dbReference type="InterPro" id="IPR013083">
    <property type="entry name" value="Znf_RING/FYVE/PHD"/>
</dbReference>
<accession>A0A1R2CJV6</accession>
<feature type="transmembrane region" description="Helical" evidence="2">
    <location>
        <begin position="195"/>
        <end position="217"/>
    </location>
</feature>
<keyword evidence="2" id="KW-0472">Membrane</keyword>
<keyword evidence="1" id="KW-0862">Zinc</keyword>
<organism evidence="4 5">
    <name type="scientific">Stentor coeruleus</name>
    <dbReference type="NCBI Taxonomy" id="5963"/>
    <lineage>
        <taxon>Eukaryota</taxon>
        <taxon>Sar</taxon>
        <taxon>Alveolata</taxon>
        <taxon>Ciliophora</taxon>
        <taxon>Postciliodesmatophora</taxon>
        <taxon>Heterotrichea</taxon>
        <taxon>Heterotrichida</taxon>
        <taxon>Stentoridae</taxon>
        <taxon>Stentor</taxon>
    </lineage>
</organism>
<keyword evidence="2" id="KW-1133">Transmembrane helix</keyword>
<dbReference type="InterPro" id="IPR001841">
    <property type="entry name" value="Znf_RING"/>
</dbReference>
<feature type="transmembrane region" description="Helical" evidence="2">
    <location>
        <begin position="25"/>
        <end position="53"/>
    </location>
</feature>
<dbReference type="GO" id="GO:0005737">
    <property type="term" value="C:cytoplasm"/>
    <property type="evidence" value="ECO:0007669"/>
    <property type="project" value="TreeGrafter"/>
</dbReference>
<dbReference type="EMBL" id="MPUH01000130">
    <property type="protein sequence ID" value="OMJ89236.1"/>
    <property type="molecule type" value="Genomic_DNA"/>
</dbReference>
<dbReference type="OrthoDB" id="312892at2759"/>
<dbReference type="PROSITE" id="PS50089">
    <property type="entry name" value="ZF_RING_2"/>
    <property type="match status" value="1"/>
</dbReference>
<reference evidence="4 5" key="1">
    <citation type="submission" date="2016-11" db="EMBL/GenBank/DDBJ databases">
        <title>The macronuclear genome of Stentor coeruleus: a giant cell with tiny introns.</title>
        <authorList>
            <person name="Slabodnick M."/>
            <person name="Ruby J.G."/>
            <person name="Reiff S.B."/>
            <person name="Swart E.C."/>
            <person name="Gosai S."/>
            <person name="Prabakaran S."/>
            <person name="Witkowska E."/>
            <person name="Larue G.E."/>
            <person name="Fisher S."/>
            <person name="Freeman R.M."/>
            <person name="Gunawardena J."/>
            <person name="Chu W."/>
            <person name="Stover N.A."/>
            <person name="Gregory B.D."/>
            <person name="Nowacki M."/>
            <person name="Derisi J."/>
            <person name="Roy S.W."/>
            <person name="Marshall W.F."/>
            <person name="Sood P."/>
        </authorList>
    </citation>
    <scope>NUCLEOTIDE SEQUENCE [LARGE SCALE GENOMIC DNA]</scope>
    <source>
        <strain evidence="4">WM001</strain>
    </source>
</reference>
<feature type="transmembrane region" description="Helical" evidence="2">
    <location>
        <begin position="100"/>
        <end position="118"/>
    </location>
</feature>
<dbReference type="GO" id="GO:0061630">
    <property type="term" value="F:ubiquitin protein ligase activity"/>
    <property type="evidence" value="ECO:0007669"/>
    <property type="project" value="UniProtKB-EC"/>
</dbReference>
<dbReference type="SMART" id="SM00184">
    <property type="entry name" value="RING"/>
    <property type="match status" value="1"/>
</dbReference>
<gene>
    <name evidence="4" type="ORF">SteCoe_8622</name>
</gene>
<dbReference type="Proteomes" id="UP000187209">
    <property type="component" value="Unassembled WGS sequence"/>
</dbReference>
<keyword evidence="5" id="KW-1185">Reference proteome</keyword>
<dbReference type="PANTHER" id="PTHR22996:SF0">
    <property type="entry name" value="RE60872P-RELATED"/>
    <property type="match status" value="1"/>
</dbReference>
<proteinExistence type="predicted"/>
<dbReference type="Pfam" id="PF13920">
    <property type="entry name" value="zf-C3HC4_3"/>
    <property type="match status" value="1"/>
</dbReference>
<protein>
    <recommendedName>
        <fullName evidence="3">RING-type domain-containing protein</fullName>
    </recommendedName>
</protein>
<dbReference type="PANTHER" id="PTHR22996">
    <property type="entry name" value="MAHOGUNIN"/>
    <property type="match status" value="1"/>
</dbReference>
<feature type="domain" description="RING-type" evidence="3">
    <location>
        <begin position="323"/>
        <end position="362"/>
    </location>
</feature>
<evidence type="ECO:0000256" key="2">
    <source>
        <dbReference type="SAM" id="Phobius"/>
    </source>
</evidence>
<evidence type="ECO:0000259" key="3">
    <source>
        <dbReference type="PROSITE" id="PS50089"/>
    </source>
</evidence>
<feature type="transmembrane region" description="Helical" evidence="2">
    <location>
        <begin position="229"/>
        <end position="253"/>
    </location>
</feature>
<sequence length="389" mass="45180">MESEQIDTNLIWIKHSMRNVFNSGIIYSICTFYLILWCLFDYTLAGPLGLILFQNLIGIYKTGKLLKIYRFQYLIFANSILEILFIIFLIFCYFNYVKLIFAGIPLYISSLMLALISYKNPSNYAVFVHIFKIMFQWCCTVSFICLSLRLEDVINWPCIFLIWPLWLLTAIVSVASFLYIVILIILWLRDRIHILCPLCLFGNIFGICLTFSIFLTGFSNYYDEKDVRFLVKVCIIFGSFLVLMSLSILFMFIRLSEWIFNIFMFITGSNNQVQSQKNLHSTHISLFISKISSTFYKIAKQKQTKPEEEDQAKNSSLNSIKDCIICYGNDCDGMITPCGHSGICYECAVKLLKEEKDCHICRMKIKSVLKISKHENKAILATEFATDRD</sequence>
<dbReference type="GO" id="GO:0008270">
    <property type="term" value="F:zinc ion binding"/>
    <property type="evidence" value="ECO:0007669"/>
    <property type="project" value="UniProtKB-KW"/>
</dbReference>
<dbReference type="InterPro" id="IPR045194">
    <property type="entry name" value="MGRN1/RNF157-like"/>
</dbReference>
<dbReference type="GO" id="GO:0016567">
    <property type="term" value="P:protein ubiquitination"/>
    <property type="evidence" value="ECO:0007669"/>
    <property type="project" value="TreeGrafter"/>
</dbReference>
<name>A0A1R2CJV6_9CILI</name>
<keyword evidence="1" id="KW-0863">Zinc-finger</keyword>
<evidence type="ECO:0000313" key="5">
    <source>
        <dbReference type="Proteomes" id="UP000187209"/>
    </source>
</evidence>
<feature type="transmembrane region" description="Helical" evidence="2">
    <location>
        <begin position="73"/>
        <end position="94"/>
    </location>
</feature>
<evidence type="ECO:0000313" key="4">
    <source>
        <dbReference type="EMBL" id="OMJ89236.1"/>
    </source>
</evidence>
<dbReference type="SUPFAM" id="SSF57850">
    <property type="entry name" value="RING/U-box"/>
    <property type="match status" value="1"/>
</dbReference>
<evidence type="ECO:0000256" key="1">
    <source>
        <dbReference type="PROSITE-ProRule" id="PRU00175"/>
    </source>
</evidence>
<keyword evidence="1" id="KW-0479">Metal-binding</keyword>
<keyword evidence="2" id="KW-0812">Transmembrane</keyword>
<dbReference type="AlphaFoldDB" id="A0A1R2CJV6"/>
<dbReference type="Gene3D" id="3.30.40.10">
    <property type="entry name" value="Zinc/RING finger domain, C3HC4 (zinc finger)"/>
    <property type="match status" value="1"/>
</dbReference>
<comment type="caution">
    <text evidence="4">The sequence shown here is derived from an EMBL/GenBank/DDBJ whole genome shotgun (WGS) entry which is preliminary data.</text>
</comment>